<keyword evidence="2" id="KW-1185">Reference proteome</keyword>
<proteinExistence type="predicted"/>
<sequence>MNVIHCAADLPSGDIWIYGAGGRGPRMALIRQAAPA</sequence>
<gene>
    <name evidence="1" type="ORF">NNJEOMEG_02781</name>
</gene>
<comment type="caution">
    <text evidence="1">The sequence shown here is derived from an EMBL/GenBank/DDBJ whole genome shotgun (WGS) entry which is preliminary data.</text>
</comment>
<evidence type="ECO:0000313" key="2">
    <source>
        <dbReference type="Proteomes" id="UP000494245"/>
    </source>
</evidence>
<accession>A0A6V8LR21</accession>
<name>A0A6V8LR21_9BACT</name>
<protein>
    <submittedName>
        <fullName evidence="1">Uncharacterized protein</fullName>
    </submittedName>
</protein>
<dbReference type="Proteomes" id="UP000494245">
    <property type="component" value="Unassembled WGS sequence"/>
</dbReference>
<organism evidence="1 2">
    <name type="scientific">Fundidesulfovibrio magnetotacticus</name>
    <dbReference type="NCBI Taxonomy" id="2730080"/>
    <lineage>
        <taxon>Bacteria</taxon>
        <taxon>Pseudomonadati</taxon>
        <taxon>Thermodesulfobacteriota</taxon>
        <taxon>Desulfovibrionia</taxon>
        <taxon>Desulfovibrionales</taxon>
        <taxon>Desulfovibrionaceae</taxon>
        <taxon>Fundidesulfovibrio</taxon>
    </lineage>
</organism>
<evidence type="ECO:0000313" key="1">
    <source>
        <dbReference type="EMBL" id="GFK94933.1"/>
    </source>
</evidence>
<reference evidence="1 2" key="2">
    <citation type="submission" date="2020-05" db="EMBL/GenBank/DDBJ databases">
        <title>Draft genome sequence of Desulfovibrio sp. strainFSS-1.</title>
        <authorList>
            <person name="Shimoshige H."/>
            <person name="Kobayashi H."/>
            <person name="Maekawa T."/>
        </authorList>
    </citation>
    <scope>NUCLEOTIDE SEQUENCE [LARGE SCALE GENOMIC DNA]</scope>
    <source>
        <strain evidence="1 2">SIID29052-01</strain>
    </source>
</reference>
<dbReference type="EMBL" id="BLTE01000013">
    <property type="protein sequence ID" value="GFK94933.1"/>
    <property type="molecule type" value="Genomic_DNA"/>
</dbReference>
<reference evidence="1 2" key="1">
    <citation type="submission" date="2020-04" db="EMBL/GenBank/DDBJ databases">
        <authorList>
            <consortium name="Desulfovibrio sp. FSS-1 genome sequencing consortium"/>
            <person name="Shimoshige H."/>
            <person name="Kobayashi H."/>
            <person name="Maekawa T."/>
        </authorList>
    </citation>
    <scope>NUCLEOTIDE SEQUENCE [LARGE SCALE GENOMIC DNA]</scope>
    <source>
        <strain evidence="1 2">SIID29052-01</strain>
    </source>
</reference>
<dbReference type="AlphaFoldDB" id="A0A6V8LR21"/>